<reference evidence="3" key="4">
    <citation type="submission" date="2016-10" db="EMBL/GenBank/DDBJ databases">
        <authorList>
            <person name="de Groot N.N."/>
        </authorList>
    </citation>
    <scope>NUCLEOTIDE SEQUENCE [LARGE SCALE GENOMIC DNA]</scope>
    <source>
        <strain evidence="3">DSM 16632</strain>
    </source>
</reference>
<dbReference type="GeneID" id="28488836"/>
<keyword evidence="3" id="KW-0560">Oxidoreductase</keyword>
<keyword evidence="3" id="KW-0503">Monooxygenase</keyword>
<proteinExistence type="predicted"/>
<dbReference type="Gene3D" id="3.30.70.100">
    <property type="match status" value="1"/>
</dbReference>
<reference evidence="5" key="3">
    <citation type="submission" date="2016-10" db="EMBL/GenBank/DDBJ databases">
        <authorList>
            <person name="Varghese N."/>
        </authorList>
    </citation>
    <scope>NUCLEOTIDE SEQUENCE [LARGE SCALE GENOMIC DNA]</scope>
    <source>
        <strain evidence="5">DSM 16632</strain>
    </source>
</reference>
<evidence type="ECO:0000259" key="1">
    <source>
        <dbReference type="PROSITE" id="PS51725"/>
    </source>
</evidence>
<dbReference type="Pfam" id="PF03992">
    <property type="entry name" value="ABM"/>
    <property type="match status" value="1"/>
</dbReference>
<dbReference type="OrthoDB" id="8931at2157"/>
<dbReference type="KEGG" id="mol:YLM1_0536"/>
<dbReference type="InterPro" id="IPR011008">
    <property type="entry name" value="Dimeric_a/b-barrel"/>
</dbReference>
<dbReference type="InterPro" id="IPR007138">
    <property type="entry name" value="ABM_dom"/>
</dbReference>
<dbReference type="RefSeq" id="WP_067146052.1">
    <property type="nucleotide sequence ID" value="NZ_CP014265.1"/>
</dbReference>
<evidence type="ECO:0000313" key="3">
    <source>
        <dbReference type="EMBL" id="SFL76612.1"/>
    </source>
</evidence>
<name>A0A126QY59_METOL</name>
<keyword evidence="4" id="KW-1185">Reference proteome</keyword>
<gene>
    <name evidence="3" type="ORF">SAMN02910297_01705</name>
    <name evidence="2" type="ORF">YLM1_0536</name>
</gene>
<dbReference type="PANTHER" id="PTHR33336:SF15">
    <property type="entry name" value="ABM DOMAIN-CONTAINING PROTEIN"/>
    <property type="match status" value="1"/>
</dbReference>
<dbReference type="EMBL" id="FOTL01000036">
    <property type="protein sequence ID" value="SFL76612.1"/>
    <property type="molecule type" value="Genomic_DNA"/>
</dbReference>
<dbReference type="GO" id="GO:0004497">
    <property type="term" value="F:monooxygenase activity"/>
    <property type="evidence" value="ECO:0007669"/>
    <property type="project" value="UniProtKB-KW"/>
</dbReference>
<accession>A0A126QY59</accession>
<evidence type="ECO:0000313" key="4">
    <source>
        <dbReference type="Proteomes" id="UP000066376"/>
    </source>
</evidence>
<organism evidence="2 4">
    <name type="scientific">Methanobrevibacter olleyae</name>
    <dbReference type="NCBI Taxonomy" id="294671"/>
    <lineage>
        <taxon>Archaea</taxon>
        <taxon>Methanobacteriati</taxon>
        <taxon>Methanobacteriota</taxon>
        <taxon>Methanomada group</taxon>
        <taxon>Methanobacteria</taxon>
        <taxon>Methanobacteriales</taxon>
        <taxon>Methanobacteriaceae</taxon>
        <taxon>Methanobrevibacter</taxon>
    </lineage>
</organism>
<dbReference type="PANTHER" id="PTHR33336">
    <property type="entry name" value="QUINOL MONOOXYGENASE YGIN-RELATED"/>
    <property type="match status" value="1"/>
</dbReference>
<dbReference type="SUPFAM" id="SSF54909">
    <property type="entry name" value="Dimeric alpha+beta barrel"/>
    <property type="match status" value="1"/>
</dbReference>
<dbReference type="PROSITE" id="PS51725">
    <property type="entry name" value="ABM"/>
    <property type="match status" value="1"/>
</dbReference>
<dbReference type="AlphaFoldDB" id="A0A126QY59"/>
<dbReference type="EMBL" id="CP014265">
    <property type="protein sequence ID" value="AMK15093.1"/>
    <property type="molecule type" value="Genomic_DNA"/>
</dbReference>
<protein>
    <submittedName>
        <fullName evidence="2">ABM family protein</fullName>
    </submittedName>
    <submittedName>
        <fullName evidence="3">Quinol monooxygenase YgiN</fullName>
    </submittedName>
</protein>
<evidence type="ECO:0000313" key="2">
    <source>
        <dbReference type="EMBL" id="AMK15093.1"/>
    </source>
</evidence>
<dbReference type="InterPro" id="IPR050744">
    <property type="entry name" value="AI-2_Isomerase_LsrG"/>
</dbReference>
<feature type="domain" description="ABM" evidence="1">
    <location>
        <begin position="4"/>
        <end position="91"/>
    </location>
</feature>
<dbReference type="STRING" id="294671.YLM1_0536"/>
<sequence length="100" mass="11553">MSFIVVMARLYPKEGTEENIIPLAESLVEETLKEEGNIDYTFLKSVKDSTFIFLEEWKSVEALSKHLASPHFKLFSKESADYVEDMEIKVLSAEELNLYE</sequence>
<reference evidence="4" key="2">
    <citation type="submission" date="2016-02" db="EMBL/GenBank/DDBJ databases">
        <title>The draft genome sequence of the rumen methanogen Methanobrevibacter olleyae YLM1.</title>
        <authorList>
            <consortium name="New Zealand Agricultural Greenhouse Gas Research Centre/Pastoral Greenhouse Gas Research Consortium"/>
            <person name="Kelly W.J."/>
            <person name="Li D."/>
            <person name="Lambie S.C."/>
            <person name="Attwood G.T."/>
            <person name="Altermann E."/>
            <person name="Leahy S.C."/>
        </authorList>
    </citation>
    <scope>NUCLEOTIDE SEQUENCE [LARGE SCALE GENOMIC DNA]</scope>
    <source>
        <strain evidence="4">YLM1</strain>
    </source>
</reference>
<reference evidence="2 4" key="1">
    <citation type="journal article" date="2016" name="Genome Announc.">
        <title>Draft Genome Sequence of the Rumen Methanogen Methanobrevibacter olleyae YLM1.</title>
        <authorList>
            <person name="Kelly W.J."/>
            <person name="Li D."/>
            <person name="Lambie S.C."/>
            <person name="Cox F."/>
            <person name="Attwood G.T."/>
            <person name="Altermann E."/>
            <person name="Leahy S.C."/>
        </authorList>
    </citation>
    <scope>NUCLEOTIDE SEQUENCE [LARGE SCALE GENOMIC DNA]</scope>
    <source>
        <strain evidence="2 4">YLM1</strain>
    </source>
</reference>
<dbReference type="PATRIC" id="fig|294671.3.peg.556"/>
<evidence type="ECO:0000313" key="5">
    <source>
        <dbReference type="Proteomes" id="UP000183442"/>
    </source>
</evidence>
<dbReference type="Proteomes" id="UP000183442">
    <property type="component" value="Unassembled WGS sequence"/>
</dbReference>
<dbReference type="Proteomes" id="UP000066376">
    <property type="component" value="Chromosome"/>
</dbReference>